<dbReference type="RefSeq" id="WP_309522525.1">
    <property type="nucleotide sequence ID" value="NZ_JAVIXS010000014.1"/>
</dbReference>
<gene>
    <name evidence="1" type="ORF">REB14_14690</name>
</gene>
<dbReference type="Proteomes" id="UP001260959">
    <property type="component" value="Unassembled WGS sequence"/>
</dbReference>
<accession>A0ABU1E6G5</accession>
<comment type="caution">
    <text evidence="1">The sequence shown here is derived from an EMBL/GenBank/DDBJ whole genome shotgun (WGS) entry which is preliminary data.</text>
</comment>
<proteinExistence type="predicted"/>
<dbReference type="EMBL" id="JAVIXS010000014">
    <property type="protein sequence ID" value="MDR4953423.1"/>
    <property type="molecule type" value="Genomic_DNA"/>
</dbReference>
<reference evidence="1 2" key="1">
    <citation type="submission" date="2023-08" db="EMBL/GenBank/DDBJ databases">
        <authorList>
            <person name="Maltman C."/>
        </authorList>
    </citation>
    <scope>NUCLEOTIDE SEQUENCE [LARGE SCALE GENOMIC DNA]</scope>
    <source>
        <strain evidence="1 2">ES2</strain>
    </source>
</reference>
<evidence type="ECO:0000313" key="1">
    <source>
        <dbReference type="EMBL" id="MDR4953423.1"/>
    </source>
</evidence>
<sequence length="181" mass="19775">MNFNEDTMGWGDLFNIWLFELTPNHYTNNTINFTGVSNIVNGNNIYNPITNAVKDFPRGNGNKVLNICTDLANGLPQGGIKSGYFTYDVNAFYSTLSNANLGIQMLGSFPITAYILSKTTNSAVVKFTINNDLGWESGTRFIKGQPGKGNEGVIPNKPVGSGLHFGGTITNVFTWTETINF</sequence>
<name>A0ABU1E6G5_9FLAO</name>
<organism evidence="1 2">
    <name type="scientific">Chryseobacterium metallicongregator</name>
    <dbReference type="NCBI Taxonomy" id="3073042"/>
    <lineage>
        <taxon>Bacteria</taxon>
        <taxon>Pseudomonadati</taxon>
        <taxon>Bacteroidota</taxon>
        <taxon>Flavobacteriia</taxon>
        <taxon>Flavobacteriales</taxon>
        <taxon>Weeksellaceae</taxon>
        <taxon>Chryseobacterium group</taxon>
        <taxon>Chryseobacterium</taxon>
    </lineage>
</organism>
<protein>
    <submittedName>
        <fullName evidence="1">Uncharacterized protein</fullName>
    </submittedName>
</protein>
<evidence type="ECO:0000313" key="2">
    <source>
        <dbReference type="Proteomes" id="UP001260959"/>
    </source>
</evidence>
<keyword evidence="2" id="KW-1185">Reference proteome</keyword>